<dbReference type="GO" id="GO:0000428">
    <property type="term" value="C:DNA-directed RNA polymerase complex"/>
    <property type="evidence" value="ECO:0007669"/>
    <property type="project" value="UniProtKB-KW"/>
</dbReference>
<keyword evidence="5" id="KW-0548">Nucleotidyltransferase</keyword>
<evidence type="ECO:0000256" key="7">
    <source>
        <dbReference type="ARBA" id="ARBA00048552"/>
    </source>
</evidence>
<evidence type="ECO:0000256" key="5">
    <source>
        <dbReference type="ARBA" id="ARBA00022695"/>
    </source>
</evidence>
<keyword evidence="4" id="KW-0808">Transferase</keyword>
<comment type="catalytic activity">
    <reaction evidence="7">
        <text>RNA(n) + a ribonucleoside 5'-triphosphate = RNA(n+1) + diphosphate</text>
        <dbReference type="Rhea" id="RHEA:21248"/>
        <dbReference type="Rhea" id="RHEA-COMP:14527"/>
        <dbReference type="Rhea" id="RHEA-COMP:17342"/>
        <dbReference type="ChEBI" id="CHEBI:33019"/>
        <dbReference type="ChEBI" id="CHEBI:61557"/>
        <dbReference type="ChEBI" id="CHEBI:140395"/>
        <dbReference type="EC" id="2.7.7.6"/>
    </reaction>
</comment>
<organism evidence="8">
    <name type="scientific">marine sediment metagenome</name>
    <dbReference type="NCBI Taxonomy" id="412755"/>
    <lineage>
        <taxon>unclassified sequences</taxon>
        <taxon>metagenomes</taxon>
        <taxon>ecological metagenomes</taxon>
    </lineage>
</organism>
<keyword evidence="3" id="KW-0240">DNA-directed RNA polymerase</keyword>
<evidence type="ECO:0000256" key="1">
    <source>
        <dbReference type="ARBA" id="ARBA00006711"/>
    </source>
</evidence>
<keyword evidence="6" id="KW-0804">Transcription</keyword>
<proteinExistence type="inferred from homology"/>
<dbReference type="GO" id="GO:0003899">
    <property type="term" value="F:DNA-directed RNA polymerase activity"/>
    <property type="evidence" value="ECO:0007669"/>
    <property type="project" value="UniProtKB-EC"/>
</dbReference>
<dbReference type="Gene3D" id="3.90.940.10">
    <property type="match status" value="1"/>
</dbReference>
<protein>
    <recommendedName>
        <fullName evidence="2">DNA-directed RNA polymerase</fullName>
        <ecNumber evidence="2">2.7.7.6</ecNumber>
    </recommendedName>
</protein>
<gene>
    <name evidence="8" type="ORF">LCGC14_2122330</name>
</gene>
<feature type="non-terminal residue" evidence="8">
    <location>
        <position position="86"/>
    </location>
</feature>
<dbReference type="SUPFAM" id="SSF63562">
    <property type="entry name" value="RPB6/omega subunit-like"/>
    <property type="match status" value="1"/>
</dbReference>
<dbReference type="PANTHER" id="PTHR34476">
    <property type="entry name" value="DNA-DIRECTED RNA POLYMERASE SUBUNIT OMEGA"/>
    <property type="match status" value="1"/>
</dbReference>
<dbReference type="HAMAP" id="MF_00366">
    <property type="entry name" value="RNApol_bact_RpoZ"/>
    <property type="match status" value="1"/>
</dbReference>
<dbReference type="InterPro" id="IPR036161">
    <property type="entry name" value="RPB6/omega-like_sf"/>
</dbReference>
<sequence>MNIVRLPIEYDKKKIDSRFRLVTIAAQRARELSFGAKPKVETKSDKIPTIAIMEALEGELEFLTGTEAAEAMQEARKFDYKRFLDE</sequence>
<dbReference type="NCBIfam" id="TIGR00690">
    <property type="entry name" value="rpoZ"/>
    <property type="match status" value="1"/>
</dbReference>
<dbReference type="Pfam" id="PF01192">
    <property type="entry name" value="RNA_pol_Rpb6"/>
    <property type="match status" value="1"/>
</dbReference>
<dbReference type="GO" id="GO:0006351">
    <property type="term" value="P:DNA-templated transcription"/>
    <property type="evidence" value="ECO:0007669"/>
    <property type="project" value="InterPro"/>
</dbReference>
<dbReference type="SMART" id="SM01409">
    <property type="entry name" value="RNA_pol_Rpb6"/>
    <property type="match status" value="1"/>
</dbReference>
<dbReference type="EC" id="2.7.7.6" evidence="2"/>
<dbReference type="GO" id="GO:0003677">
    <property type="term" value="F:DNA binding"/>
    <property type="evidence" value="ECO:0007669"/>
    <property type="project" value="InterPro"/>
</dbReference>
<dbReference type="InterPro" id="IPR003716">
    <property type="entry name" value="DNA-dir_RNA_pol_omega"/>
</dbReference>
<comment type="caution">
    <text evidence="8">The sequence shown here is derived from an EMBL/GenBank/DDBJ whole genome shotgun (WGS) entry which is preliminary data.</text>
</comment>
<evidence type="ECO:0000256" key="6">
    <source>
        <dbReference type="ARBA" id="ARBA00023163"/>
    </source>
</evidence>
<evidence type="ECO:0000256" key="3">
    <source>
        <dbReference type="ARBA" id="ARBA00022478"/>
    </source>
</evidence>
<comment type="similarity">
    <text evidence="1">Belongs to the RNA polymerase subunit omega family.</text>
</comment>
<reference evidence="8" key="1">
    <citation type="journal article" date="2015" name="Nature">
        <title>Complex archaea that bridge the gap between prokaryotes and eukaryotes.</title>
        <authorList>
            <person name="Spang A."/>
            <person name="Saw J.H."/>
            <person name="Jorgensen S.L."/>
            <person name="Zaremba-Niedzwiedzka K."/>
            <person name="Martijn J."/>
            <person name="Lind A.E."/>
            <person name="van Eijk R."/>
            <person name="Schleper C."/>
            <person name="Guy L."/>
            <person name="Ettema T.J."/>
        </authorList>
    </citation>
    <scope>NUCLEOTIDE SEQUENCE</scope>
</reference>
<dbReference type="EMBL" id="LAZR01026450">
    <property type="protein sequence ID" value="KKL68705.1"/>
    <property type="molecule type" value="Genomic_DNA"/>
</dbReference>
<name>A0A0F9GGZ4_9ZZZZ</name>
<accession>A0A0F9GGZ4</accession>
<dbReference type="InterPro" id="IPR006110">
    <property type="entry name" value="Pol_omega/Rpo6/RPB6"/>
</dbReference>
<evidence type="ECO:0000256" key="2">
    <source>
        <dbReference type="ARBA" id="ARBA00012418"/>
    </source>
</evidence>
<dbReference type="AlphaFoldDB" id="A0A0F9GGZ4"/>
<evidence type="ECO:0000313" key="8">
    <source>
        <dbReference type="EMBL" id="KKL68705.1"/>
    </source>
</evidence>
<evidence type="ECO:0000256" key="4">
    <source>
        <dbReference type="ARBA" id="ARBA00022679"/>
    </source>
</evidence>
<dbReference type="PANTHER" id="PTHR34476:SF1">
    <property type="entry name" value="DNA-DIRECTED RNA POLYMERASE SUBUNIT OMEGA"/>
    <property type="match status" value="1"/>
</dbReference>